<accession>A0AAD4E0E0</accession>
<dbReference type="InterPro" id="IPR011989">
    <property type="entry name" value="ARM-like"/>
</dbReference>
<name>A0AAD4E0E0_9AGAM</name>
<evidence type="ECO:0000256" key="4">
    <source>
        <dbReference type="ARBA" id="ARBA00022490"/>
    </source>
</evidence>
<dbReference type="InterPro" id="IPR040122">
    <property type="entry name" value="Importin_beta"/>
</dbReference>
<keyword evidence="4" id="KW-0963">Cytoplasm</keyword>
<keyword evidence="5" id="KW-0677">Repeat</keyword>
<evidence type="ECO:0000313" key="10">
    <source>
        <dbReference type="EMBL" id="KAG1897443.1"/>
    </source>
</evidence>
<reference evidence="10" key="1">
    <citation type="journal article" date="2020" name="New Phytol.">
        <title>Comparative genomics reveals dynamic genome evolution in host specialist ectomycorrhizal fungi.</title>
        <authorList>
            <person name="Lofgren L.A."/>
            <person name="Nguyen N.H."/>
            <person name="Vilgalys R."/>
            <person name="Ruytinx J."/>
            <person name="Liao H.L."/>
            <person name="Branco S."/>
            <person name="Kuo A."/>
            <person name="LaButti K."/>
            <person name="Lipzen A."/>
            <person name="Andreopoulos W."/>
            <person name="Pangilinan J."/>
            <person name="Riley R."/>
            <person name="Hundley H."/>
            <person name="Na H."/>
            <person name="Barry K."/>
            <person name="Grigoriev I.V."/>
            <person name="Stajich J.E."/>
            <person name="Kennedy P.G."/>
        </authorList>
    </citation>
    <scope>NUCLEOTIDE SEQUENCE</scope>
    <source>
        <strain evidence="10">FC203</strain>
    </source>
</reference>
<evidence type="ECO:0000256" key="1">
    <source>
        <dbReference type="ARBA" id="ARBA00004496"/>
    </source>
</evidence>
<dbReference type="EMBL" id="JABBWK010000046">
    <property type="protein sequence ID" value="KAG1897443.1"/>
    <property type="molecule type" value="Genomic_DNA"/>
</dbReference>
<evidence type="ECO:0000259" key="9">
    <source>
        <dbReference type="PROSITE" id="PS50166"/>
    </source>
</evidence>
<comment type="caution">
    <text evidence="10">The sequence shown here is derived from an EMBL/GenBank/DDBJ whole genome shotgun (WGS) entry which is preliminary data.</text>
</comment>
<keyword evidence="3" id="KW-0813">Transport</keyword>
<evidence type="ECO:0000313" key="11">
    <source>
        <dbReference type="Proteomes" id="UP001195769"/>
    </source>
</evidence>
<dbReference type="GO" id="GO:0006606">
    <property type="term" value="P:protein import into nucleus"/>
    <property type="evidence" value="ECO:0007669"/>
    <property type="project" value="InterPro"/>
</dbReference>
<dbReference type="Pfam" id="PF13513">
    <property type="entry name" value="HEAT_EZ"/>
    <property type="match status" value="1"/>
</dbReference>
<feature type="domain" description="Importin N-terminal" evidence="9">
    <location>
        <begin position="1"/>
        <end position="65"/>
    </location>
</feature>
<dbReference type="Pfam" id="PF25574">
    <property type="entry name" value="TPR_IMB1"/>
    <property type="match status" value="1"/>
</dbReference>
<evidence type="ECO:0000256" key="2">
    <source>
        <dbReference type="ARBA" id="ARBA00010907"/>
    </source>
</evidence>
<dbReference type="GeneID" id="64664043"/>
<dbReference type="SUPFAM" id="SSF48371">
    <property type="entry name" value="ARM repeat"/>
    <property type="match status" value="1"/>
</dbReference>
<keyword evidence="6" id="KW-0653">Protein transport</keyword>
<dbReference type="InterPro" id="IPR016024">
    <property type="entry name" value="ARM-type_fold"/>
</dbReference>
<dbReference type="GO" id="GO:0031267">
    <property type="term" value="F:small GTPase binding"/>
    <property type="evidence" value="ECO:0007669"/>
    <property type="project" value="InterPro"/>
</dbReference>
<dbReference type="FunFam" id="1.25.10.10:FF:000027">
    <property type="entry name" value="Importin subunit beta-1"/>
    <property type="match status" value="1"/>
</dbReference>
<organism evidence="10 11">
    <name type="scientific">Suillus fuscotomentosus</name>
    <dbReference type="NCBI Taxonomy" id="1912939"/>
    <lineage>
        <taxon>Eukaryota</taxon>
        <taxon>Fungi</taxon>
        <taxon>Dikarya</taxon>
        <taxon>Basidiomycota</taxon>
        <taxon>Agaricomycotina</taxon>
        <taxon>Agaricomycetes</taxon>
        <taxon>Agaricomycetidae</taxon>
        <taxon>Boletales</taxon>
        <taxon>Suillineae</taxon>
        <taxon>Suillaceae</taxon>
        <taxon>Suillus</taxon>
    </lineage>
</organism>
<evidence type="ECO:0000256" key="7">
    <source>
        <dbReference type="ARBA" id="ARBA00079884"/>
    </source>
</evidence>
<evidence type="ECO:0000256" key="6">
    <source>
        <dbReference type="ARBA" id="ARBA00022927"/>
    </source>
</evidence>
<gene>
    <name evidence="10" type="ORF">F5891DRAFT_1242424</name>
</gene>
<proteinExistence type="inferred from homology"/>
<dbReference type="GO" id="GO:0005737">
    <property type="term" value="C:cytoplasm"/>
    <property type="evidence" value="ECO:0007669"/>
    <property type="project" value="UniProtKB-SubCell"/>
</dbReference>
<dbReference type="InterPro" id="IPR058584">
    <property type="entry name" value="IMB1_TNPO1-like_TPR"/>
</dbReference>
<comment type="subcellular location">
    <subcellularLocation>
        <location evidence="1">Cytoplasm</location>
    </subcellularLocation>
</comment>
<dbReference type="InterPro" id="IPR001494">
    <property type="entry name" value="Importin-beta_N"/>
</dbReference>
<comment type="similarity">
    <text evidence="2">Belongs to the importin beta family. Importin beta-1 subfamily.</text>
</comment>
<evidence type="ECO:0000256" key="5">
    <source>
        <dbReference type="ARBA" id="ARBA00022737"/>
    </source>
</evidence>
<evidence type="ECO:0000256" key="3">
    <source>
        <dbReference type="ARBA" id="ARBA00022448"/>
    </source>
</evidence>
<dbReference type="RefSeq" id="XP_041223019.1">
    <property type="nucleotide sequence ID" value="XM_041369745.1"/>
</dbReference>
<sequence length="826" mass="90486">MLMLSDELRNENSQIHTRNAAGLALKNALSACDSTRQDEYSARWMALDVDARQKIKEASLLTLASPQPRAGAVAAQVVSAIAAVELPVGQWPDLVEILLGFINTSDDTNLKIATLQAIGYICETIVLALRSNEILTAVIHGARKEESSSEVQLAAGERNYIMQVVCEATQNPSVSVQVGAFECLVKIMALYYDKMAFYMEQALFGLTVMGMKHSDERVALQAVEFWTTVCEEEIELAHEARESKHFAKVALPEVIPVLLNLLLGTLGADPFPCSNADEGEWNLAMSAGTCLNYMAQAVADAIVPAVIPFIEAHIKAQDWHQREAAVMTFGSILEGPDPQVLTPLVNQALPLLIGIMNDENLHVKDTTAWTLGRICDLLIITIKPDVHLHPLISALVNGLSDRPRIIEIYLDEYITSASESPLSPYFEGIVSALLRVTETTANESNFRTSAYEAITSYVSHSTTDCIPVVQNTVIAILQRMEQLLNMQNQIVGIDDRNNWNELQSNLCSVVISIIWRLSGGIQPMADRIMTLVLQLIQGAGKTSTVLEDAFLVVGSLAAALEAGFAPYIQAFLPFLYPALKAHENTQLCMVAVGIIRDIPRALGDQSAQYAGAFMNVLLENLQSNVLNRNVKISVLSCFGDIALAIGPAFDPYLNTTMDVLRQAGSVQPNPEGILEAYTGVVTGFKNTEKTPALLPHVPSILELVHQCLADEERSDSIVKLSFGLIGDLADCFPNGQIKEHLLEEWIAHEFRSKRGMQQETKKTLWWAREMIKRAAGLASCASAGSCYSDYVSPQLHDLPSATLHGNDTTRYPGPWALMIDNEQMTK</sequence>
<dbReference type="Gene3D" id="1.25.10.10">
    <property type="entry name" value="Leucine-rich Repeat Variant"/>
    <property type="match status" value="1"/>
</dbReference>
<dbReference type="PANTHER" id="PTHR10527">
    <property type="entry name" value="IMPORTIN BETA"/>
    <property type="match status" value="1"/>
</dbReference>
<dbReference type="Proteomes" id="UP001195769">
    <property type="component" value="Unassembled WGS sequence"/>
</dbReference>
<keyword evidence="11" id="KW-1185">Reference proteome</keyword>
<evidence type="ECO:0000256" key="8">
    <source>
        <dbReference type="ARBA" id="ARBA00083566"/>
    </source>
</evidence>
<dbReference type="PROSITE" id="PS50166">
    <property type="entry name" value="IMPORTIN_B_NT"/>
    <property type="match status" value="1"/>
</dbReference>
<dbReference type="AlphaFoldDB" id="A0AAD4E0E0"/>
<protein>
    <recommendedName>
        <fullName evidence="7">Importin-95</fullName>
    </recommendedName>
    <alternativeName>
        <fullName evidence="8">Karyopherin-95</fullName>
    </alternativeName>
</protein>